<dbReference type="SUPFAM" id="SSF51445">
    <property type="entry name" value="(Trans)glycosidases"/>
    <property type="match status" value="1"/>
</dbReference>
<feature type="chain" id="PRO_5039464678" description="Lysozyme" evidence="7">
    <location>
        <begin position="21"/>
        <end position="544"/>
    </location>
</feature>
<dbReference type="InterPro" id="IPR018337">
    <property type="entry name" value="Cell_wall/Cho-bd_repeat"/>
</dbReference>
<dbReference type="STRING" id="709323.GCA_001047135_00620"/>
<dbReference type="SMART" id="SM00641">
    <property type="entry name" value="Glyco_25"/>
    <property type="match status" value="1"/>
</dbReference>
<dbReference type="Gene3D" id="2.10.270.10">
    <property type="entry name" value="Cholin Binding"/>
    <property type="match status" value="3"/>
</dbReference>
<evidence type="ECO:0000256" key="4">
    <source>
        <dbReference type="ARBA" id="ARBA00023295"/>
    </source>
</evidence>
<keyword evidence="7" id="KW-0732">Signal</keyword>
<dbReference type="Pfam" id="PF01183">
    <property type="entry name" value="Glyco_hydro_25"/>
    <property type="match status" value="1"/>
</dbReference>
<dbReference type="GO" id="GO:0016998">
    <property type="term" value="P:cell wall macromolecule catabolic process"/>
    <property type="evidence" value="ECO:0007669"/>
    <property type="project" value="InterPro"/>
</dbReference>
<keyword evidence="4 6" id="KW-0326">Glycosidase</keyword>
<keyword evidence="3 6" id="KW-0378">Hydrolase</keyword>
<dbReference type="EMBL" id="DF968080">
    <property type="protein sequence ID" value="GAP04078.1"/>
    <property type="molecule type" value="Genomic_DNA"/>
</dbReference>
<gene>
    <name evidence="8" type="ORF">FTRO_0030180</name>
</gene>
<dbReference type="SUPFAM" id="SSF69360">
    <property type="entry name" value="Cell wall binding repeat"/>
    <property type="match status" value="2"/>
</dbReference>
<dbReference type="PANTHER" id="PTHR34135:SF2">
    <property type="entry name" value="LYSOZYME"/>
    <property type="match status" value="1"/>
</dbReference>
<evidence type="ECO:0000256" key="6">
    <source>
        <dbReference type="RuleBase" id="RU361176"/>
    </source>
</evidence>
<dbReference type="GO" id="GO:0009253">
    <property type="term" value="P:peptidoglycan catabolic process"/>
    <property type="evidence" value="ECO:0007669"/>
    <property type="project" value="InterPro"/>
</dbReference>
<dbReference type="InterPro" id="IPR002053">
    <property type="entry name" value="Glyco_hydro_25"/>
</dbReference>
<dbReference type="InterPro" id="IPR018077">
    <property type="entry name" value="Glyco_hydro_fam25_subgr"/>
</dbReference>
<evidence type="ECO:0000256" key="3">
    <source>
        <dbReference type="ARBA" id="ARBA00022801"/>
    </source>
</evidence>
<protein>
    <recommendedName>
        <fullName evidence="6">Lysozyme</fullName>
        <ecNumber evidence="6">3.2.1.17</ecNumber>
    </recommendedName>
</protein>
<dbReference type="InterPro" id="IPR017853">
    <property type="entry name" value="GH"/>
</dbReference>
<evidence type="ECO:0000256" key="5">
    <source>
        <dbReference type="PROSITE-ProRule" id="PRU00591"/>
    </source>
</evidence>
<reference evidence="8" key="1">
    <citation type="journal article" date="2015" name="BMC Genomics">
        <title>Comparative genomics of Fructobacillus spp. and Leuconostoc spp. reveals niche-specific evolution of Fructobacillus spp.</title>
        <authorList>
            <person name="Endo A."/>
            <person name="Tanizawa Y."/>
            <person name="Tanaka N."/>
            <person name="Maeno S."/>
            <person name="Kumar H."/>
            <person name="Shiwa Y."/>
            <person name="Okada S."/>
            <person name="Yoshikawa H."/>
            <person name="Dicks L."/>
            <person name="Nakagawa J."/>
            <person name="Arita M."/>
        </authorList>
    </citation>
    <scope>NUCLEOTIDE SEQUENCE [LARGE SCALE GENOMIC DNA]</scope>
    <source>
        <strain evidence="8">F214-1</strain>
    </source>
</reference>
<name>A0A3F3H828_9LACO</name>
<feature type="repeat" description="Cell wall-binding" evidence="5">
    <location>
        <begin position="522"/>
        <end position="541"/>
    </location>
</feature>
<organism evidence="8">
    <name type="scientific">Fructobacillus tropaeoli</name>
    <dbReference type="NCBI Taxonomy" id="709323"/>
    <lineage>
        <taxon>Bacteria</taxon>
        <taxon>Bacillati</taxon>
        <taxon>Bacillota</taxon>
        <taxon>Bacilli</taxon>
        <taxon>Lactobacillales</taxon>
        <taxon>Lactobacillaceae</taxon>
        <taxon>Fructobacillus</taxon>
    </lineage>
</organism>
<accession>A0A3F3H828</accession>
<evidence type="ECO:0000313" key="8">
    <source>
        <dbReference type="EMBL" id="GAP04078.1"/>
    </source>
</evidence>
<dbReference type="InterPro" id="IPR008270">
    <property type="entry name" value="Glyco_hydro_25_AS"/>
</dbReference>
<feature type="signal peptide" evidence="7">
    <location>
        <begin position="1"/>
        <end position="20"/>
    </location>
</feature>
<dbReference type="EC" id="3.2.1.17" evidence="6"/>
<evidence type="ECO:0000256" key="1">
    <source>
        <dbReference type="ARBA" id="ARBA00010646"/>
    </source>
</evidence>
<comment type="catalytic activity">
    <reaction evidence="6">
        <text>Hydrolysis of (1-&gt;4)-beta-linkages between N-acetylmuramic acid and N-acetyl-D-glucosamine residues in a peptidoglycan and between N-acetyl-D-glucosamine residues in chitodextrins.</text>
        <dbReference type="EC" id="3.2.1.17"/>
    </reaction>
</comment>
<dbReference type="Proteomes" id="UP000064514">
    <property type="component" value="Unassembled WGS sequence"/>
</dbReference>
<evidence type="ECO:0000256" key="7">
    <source>
        <dbReference type="SAM" id="SignalP"/>
    </source>
</evidence>
<dbReference type="AlphaFoldDB" id="A0A3F3H828"/>
<evidence type="ECO:0000256" key="2">
    <source>
        <dbReference type="ARBA" id="ARBA00022737"/>
    </source>
</evidence>
<dbReference type="GO" id="GO:0003796">
    <property type="term" value="F:lysozyme activity"/>
    <property type="evidence" value="ECO:0007669"/>
    <property type="project" value="UniProtKB-EC"/>
</dbReference>
<sequence length="544" mass="61998">MKLKKTWLALTAITALGVVANQNHLTVHADDIDRVTGGQSGIPRMDVVDISSNNGYLSTSDFQTMKNNGVQGIIVKLTEGTYYHNPYASSQIANAKSVGLKVSAYHYSTYVDQNSARAEANYFADYATQLGFTSSDLLVNDLEDTSTQNSGVSNNSQAFNDQLKSRGFANGALYTYAYYKKSMNLNTSFLGNNRIWMAQYPYTPSANDLWNTQYGMWQWSSNAGFNGISGTFDVSMDYVGMATSSTGYVWDSSVKTYRWLENGQPYTGFRYYMGTYYYFDNGYRSDNAWHDAWGKRYYTGNDGRAVQGLQTIAGKRYYFGDDNTFNLRENQAVADDNQMYQADKDGVLQPCQGYLYDGSNQNGGFRWYENGQLYTGFRYYMGTYYWFIDGVRQNAGWRSAWGMTYWTDTSGRAVQGLQMINGKQYYFGNDGSYYVRQNQTVSIDNAQYEADAAGILTPINGYAYDGSTQNGGYRWYEDGQLYTGFRYYMGTYYWFINGVRQNQGWRNAWGLTYWTDSDGRAVQGWQTIDGKNYYFGNNGTYYLR</sequence>
<comment type="similarity">
    <text evidence="1 6">Belongs to the glycosyl hydrolase 25 family.</text>
</comment>
<dbReference type="GO" id="GO:0016052">
    <property type="term" value="P:carbohydrate catabolic process"/>
    <property type="evidence" value="ECO:0007669"/>
    <property type="project" value="TreeGrafter"/>
</dbReference>
<dbReference type="RefSeq" id="WP_059393534.1">
    <property type="nucleotide sequence ID" value="NZ_DF968080.1"/>
</dbReference>
<dbReference type="PROSITE" id="PS00953">
    <property type="entry name" value="GLYCOSYL_HYDROL_F25_1"/>
    <property type="match status" value="1"/>
</dbReference>
<dbReference type="PROSITE" id="PS51170">
    <property type="entry name" value="CW"/>
    <property type="match status" value="1"/>
</dbReference>
<proteinExistence type="inferred from homology"/>
<keyword evidence="2" id="KW-0677">Repeat</keyword>
<dbReference type="PROSITE" id="PS51904">
    <property type="entry name" value="GLYCOSYL_HYDROL_F25_2"/>
    <property type="match status" value="1"/>
</dbReference>
<dbReference type="PANTHER" id="PTHR34135">
    <property type="entry name" value="LYSOZYME"/>
    <property type="match status" value="1"/>
</dbReference>
<dbReference type="Gene3D" id="3.20.20.80">
    <property type="entry name" value="Glycosidases"/>
    <property type="match status" value="1"/>
</dbReference>